<evidence type="ECO:0000256" key="4">
    <source>
        <dbReference type="ARBA" id="ARBA00022519"/>
    </source>
</evidence>
<feature type="domain" description="PpiC" evidence="14">
    <location>
        <begin position="384"/>
        <end position="470"/>
    </location>
</feature>
<keyword evidence="6" id="KW-1133">Transmembrane helix</keyword>
<dbReference type="Proteomes" id="UP001597135">
    <property type="component" value="Unassembled WGS sequence"/>
</dbReference>
<keyword evidence="4" id="KW-0997">Cell inner membrane</keyword>
<dbReference type="SUPFAM" id="SSF54534">
    <property type="entry name" value="FKBP-like"/>
    <property type="match status" value="1"/>
</dbReference>
<evidence type="ECO:0000256" key="5">
    <source>
        <dbReference type="ARBA" id="ARBA00022692"/>
    </source>
</evidence>
<gene>
    <name evidence="15" type="ORF">ACFQ4E_05185</name>
</gene>
<dbReference type="InterPro" id="IPR000297">
    <property type="entry name" value="PPIase_PpiC"/>
</dbReference>
<evidence type="ECO:0000259" key="14">
    <source>
        <dbReference type="Pfam" id="PF13145"/>
    </source>
</evidence>
<dbReference type="Gene3D" id="1.10.4030.10">
    <property type="entry name" value="Porin chaperone SurA, peptide-binding domain"/>
    <property type="match status" value="1"/>
</dbReference>
<evidence type="ECO:0000256" key="10">
    <source>
        <dbReference type="ARBA" id="ARBA00031484"/>
    </source>
</evidence>
<dbReference type="GO" id="GO:0016853">
    <property type="term" value="F:isomerase activity"/>
    <property type="evidence" value="ECO:0007669"/>
    <property type="project" value="UniProtKB-KW"/>
</dbReference>
<evidence type="ECO:0000256" key="8">
    <source>
        <dbReference type="ARBA" id="ARBA00023186"/>
    </source>
</evidence>
<keyword evidence="15" id="KW-0413">Isomerase</keyword>
<evidence type="ECO:0000313" key="16">
    <source>
        <dbReference type="Proteomes" id="UP001597135"/>
    </source>
</evidence>
<comment type="similarity">
    <text evidence="11">Belongs to the PpiD chaperone family.</text>
</comment>
<dbReference type="InterPro" id="IPR027304">
    <property type="entry name" value="Trigger_fact/SurA_dom_sf"/>
</dbReference>
<keyword evidence="5" id="KW-0812">Transmembrane</keyword>
<accession>A0ABW3ZGF9</accession>
<dbReference type="InterPro" id="IPR052029">
    <property type="entry name" value="PpiD_chaperone"/>
</dbReference>
<evidence type="ECO:0000256" key="7">
    <source>
        <dbReference type="ARBA" id="ARBA00023136"/>
    </source>
</evidence>
<reference evidence="16" key="1">
    <citation type="journal article" date="2019" name="Int. J. Syst. Evol. Microbiol.">
        <title>The Global Catalogue of Microorganisms (GCM) 10K type strain sequencing project: providing services to taxonomists for standard genome sequencing and annotation.</title>
        <authorList>
            <consortium name="The Broad Institute Genomics Platform"/>
            <consortium name="The Broad Institute Genome Sequencing Center for Infectious Disease"/>
            <person name="Wu L."/>
            <person name="Ma J."/>
        </authorList>
    </citation>
    <scope>NUCLEOTIDE SEQUENCE [LARGE SCALE GENOMIC DNA]</scope>
    <source>
        <strain evidence="16">CCUG 62953</strain>
    </source>
</reference>
<evidence type="ECO:0000256" key="2">
    <source>
        <dbReference type="ARBA" id="ARBA00018370"/>
    </source>
</evidence>
<comment type="subcellular location">
    <subcellularLocation>
        <location evidence="1">Cell inner membrane</location>
        <topology evidence="1">Single-pass type II membrane protein</topology>
        <orientation evidence="1">Periplasmic side</orientation>
    </subcellularLocation>
</comment>
<evidence type="ECO:0000256" key="13">
    <source>
        <dbReference type="ARBA" id="ARBA00042775"/>
    </source>
</evidence>
<dbReference type="RefSeq" id="WP_386801872.1">
    <property type="nucleotide sequence ID" value="NZ_JBHTMU010000006.1"/>
</dbReference>
<keyword evidence="16" id="KW-1185">Reference proteome</keyword>
<evidence type="ECO:0000256" key="12">
    <source>
        <dbReference type="ARBA" id="ARBA00040743"/>
    </source>
</evidence>
<dbReference type="InterPro" id="IPR046357">
    <property type="entry name" value="PPIase_dom_sf"/>
</dbReference>
<dbReference type="EMBL" id="JBHTMU010000006">
    <property type="protein sequence ID" value="MFD1341808.1"/>
    <property type="molecule type" value="Genomic_DNA"/>
</dbReference>
<keyword evidence="7" id="KW-0472">Membrane</keyword>
<evidence type="ECO:0000256" key="9">
    <source>
        <dbReference type="ARBA" id="ARBA00030642"/>
    </source>
</evidence>
<proteinExistence type="inferred from homology"/>
<sequence>MALKVRRLSTVFVWILMGLLLLGLAGFGATSLSGTARSVASVGDKDVAIQRYATALQNRMRQVQSQVGQPVSMTQAQQMGLDTQVLSELIVNRAFDWEADRIGLSVGDAELVKALRAIPAFQGADGAFNRDAYSFALDRANLSESQFEEDLRGDTARSILQGAIVAGVSMPDTYAQTLVGFANQTRDFTWALLERPELDTGLAEPTEDELQAYYDANVDSYIRPETRDITYAWLTPDMMLDTVEVPEADLRAAYAEREAEFNMPERRLVERLIFPSEEAAASARSRLDAGEISFDDLVEERGLTLSDVDLGIQSRADLGDAAETVFSVPAGEVAGPAPTSLGPALFRVNAELAAQETPFEEAQEVLRDSLALDRARQVIDAQIEDLDDRLAGGATLEELADETEMQLGQIGWTGAAEDGLAGYPEFAEAADAATESDFPTITRLGDGGVFAFRLDEIKPAAPRPLDEVRDQVRTGWERQQITEELEAQAEALVARLEAGESFEEVGLEPTSQSGFRRSDSVDVLPGGATARVFRLETEGDIAVVSDPGRVAILRLDAVIPADLESVEAQALAERLRDEAAQEQADALFRALAADIQTRAGVSVNQTALNSVNSQLQ</sequence>
<keyword evidence="8" id="KW-0143">Chaperone</keyword>
<feature type="domain" description="PpiC" evidence="14">
    <location>
        <begin position="245"/>
        <end position="363"/>
    </location>
</feature>
<dbReference type="PANTHER" id="PTHR47529">
    <property type="entry name" value="PEPTIDYL-PROLYL CIS-TRANS ISOMERASE D"/>
    <property type="match status" value="1"/>
</dbReference>
<comment type="caution">
    <text evidence="15">The sequence shown here is derived from an EMBL/GenBank/DDBJ whole genome shotgun (WGS) entry which is preliminary data.</text>
</comment>
<dbReference type="PANTHER" id="PTHR47529:SF1">
    <property type="entry name" value="PERIPLASMIC CHAPERONE PPID"/>
    <property type="match status" value="1"/>
</dbReference>
<dbReference type="Gene3D" id="3.10.50.40">
    <property type="match status" value="1"/>
</dbReference>
<dbReference type="SUPFAM" id="SSF109998">
    <property type="entry name" value="Triger factor/SurA peptide-binding domain-like"/>
    <property type="match status" value="1"/>
</dbReference>
<protein>
    <recommendedName>
        <fullName evidence="2">Parvulin-like PPIase</fullName>
    </recommendedName>
    <alternativeName>
        <fullName evidence="9">Peptidyl-prolyl cis-trans isomerase plp</fullName>
    </alternativeName>
    <alternativeName>
        <fullName evidence="12">Periplasmic chaperone PpiD</fullName>
    </alternativeName>
    <alternativeName>
        <fullName evidence="13">Periplasmic folding chaperone</fullName>
    </alternativeName>
    <alternativeName>
        <fullName evidence="10">Rotamase plp</fullName>
    </alternativeName>
</protein>
<dbReference type="Pfam" id="PF13624">
    <property type="entry name" value="SurA_N_3"/>
    <property type="match status" value="1"/>
</dbReference>
<evidence type="ECO:0000256" key="6">
    <source>
        <dbReference type="ARBA" id="ARBA00022989"/>
    </source>
</evidence>
<evidence type="ECO:0000256" key="1">
    <source>
        <dbReference type="ARBA" id="ARBA00004382"/>
    </source>
</evidence>
<organism evidence="15 16">
    <name type="scientific">Litorisediminicola beolgyonensis</name>
    <dbReference type="NCBI Taxonomy" id="1173614"/>
    <lineage>
        <taxon>Bacteria</taxon>
        <taxon>Pseudomonadati</taxon>
        <taxon>Pseudomonadota</taxon>
        <taxon>Alphaproteobacteria</taxon>
        <taxon>Rhodobacterales</taxon>
        <taxon>Paracoccaceae</taxon>
        <taxon>Litorisediminicola</taxon>
    </lineage>
</organism>
<dbReference type="Pfam" id="PF13145">
    <property type="entry name" value="Rotamase_2"/>
    <property type="match status" value="2"/>
</dbReference>
<keyword evidence="3" id="KW-1003">Cell membrane</keyword>
<evidence type="ECO:0000313" key="15">
    <source>
        <dbReference type="EMBL" id="MFD1341808.1"/>
    </source>
</evidence>
<evidence type="ECO:0000256" key="3">
    <source>
        <dbReference type="ARBA" id="ARBA00022475"/>
    </source>
</evidence>
<name>A0ABW3ZGF9_9RHOB</name>
<evidence type="ECO:0000256" key="11">
    <source>
        <dbReference type="ARBA" id="ARBA00038408"/>
    </source>
</evidence>